<reference evidence="1" key="2">
    <citation type="submission" date="2020-09" db="EMBL/GenBank/DDBJ databases">
        <authorList>
            <person name="Sun Q."/>
            <person name="Ohkuma M."/>
        </authorList>
    </citation>
    <scope>NUCLEOTIDE SEQUENCE</scope>
    <source>
        <strain evidence="1">JCM 4646</strain>
    </source>
</reference>
<name>A0A919GEW6_9ACTN</name>
<keyword evidence="2" id="KW-1185">Reference proteome</keyword>
<accession>A0A919GEW6</accession>
<comment type="caution">
    <text evidence="1">The sequence shown here is derived from an EMBL/GenBank/DDBJ whole genome shotgun (WGS) entry which is preliminary data.</text>
</comment>
<organism evidence="1 2">
    <name type="scientific">Kitasatospora indigofera</name>
    <dbReference type="NCBI Taxonomy" id="67307"/>
    <lineage>
        <taxon>Bacteria</taxon>
        <taxon>Bacillati</taxon>
        <taxon>Actinomycetota</taxon>
        <taxon>Actinomycetes</taxon>
        <taxon>Kitasatosporales</taxon>
        <taxon>Streptomycetaceae</taxon>
        <taxon>Kitasatospora</taxon>
    </lineage>
</organism>
<proteinExistence type="predicted"/>
<gene>
    <name evidence="1" type="ORF">GCM10018781_68220</name>
</gene>
<dbReference type="RefSeq" id="WP_191289876.1">
    <property type="nucleotide sequence ID" value="NZ_BNBO01000060.1"/>
</dbReference>
<dbReference type="AlphaFoldDB" id="A0A919GEW6"/>
<dbReference type="GeneID" id="95357088"/>
<dbReference type="EMBL" id="BNBO01000060">
    <property type="protein sequence ID" value="GHH82695.1"/>
    <property type="molecule type" value="Genomic_DNA"/>
</dbReference>
<dbReference type="Proteomes" id="UP000617734">
    <property type="component" value="Unassembled WGS sequence"/>
</dbReference>
<evidence type="ECO:0000313" key="1">
    <source>
        <dbReference type="EMBL" id="GHH82695.1"/>
    </source>
</evidence>
<evidence type="ECO:0000313" key="2">
    <source>
        <dbReference type="Proteomes" id="UP000617734"/>
    </source>
</evidence>
<sequence>MLDVHAWDSLTVAEQTLLRAAMSGGSLAGQIQVYGTALRWAGAAEAPPPRSWTEDEQRALVPAFAALTLDLAERGLVTVRRLRGSFPAEDDPAVVGAELRDLLGRPSTWLWNPRPPDRYRLAATEAVGEDWRRDRYAVPDAAARPAPPAWEELDQDQRDVMICAMEASGMLTGPFGIWADLPDDLDESDRAGLVDAQLAPLLPLVRDGWIEVRYRPAPDRNEFTVIPFEGLRRAFADPALRRDDADDWGIGLTCVYTHAYLALR</sequence>
<protein>
    <submittedName>
        <fullName evidence="1">Uncharacterized protein</fullName>
    </submittedName>
</protein>
<reference evidence="1" key="1">
    <citation type="journal article" date="2014" name="Int. J. Syst. Evol. Microbiol.">
        <title>Complete genome sequence of Corynebacterium casei LMG S-19264T (=DSM 44701T), isolated from a smear-ripened cheese.</title>
        <authorList>
            <consortium name="US DOE Joint Genome Institute (JGI-PGF)"/>
            <person name="Walter F."/>
            <person name="Albersmeier A."/>
            <person name="Kalinowski J."/>
            <person name="Ruckert C."/>
        </authorList>
    </citation>
    <scope>NUCLEOTIDE SEQUENCE</scope>
    <source>
        <strain evidence="1">JCM 4646</strain>
    </source>
</reference>